<comment type="subunit">
    <text evidence="3">Homodimer.</text>
</comment>
<dbReference type="Pfam" id="PF01546">
    <property type="entry name" value="Peptidase_M20"/>
    <property type="match status" value="1"/>
</dbReference>
<keyword evidence="4 7" id="KW-0479">Metal-binding</keyword>
<dbReference type="AlphaFoldDB" id="A0A285GHK4"/>
<feature type="binding site" evidence="7">
    <location>
        <position position="387"/>
    </location>
    <ligand>
        <name>Zn(2+)</name>
        <dbReference type="ChEBI" id="CHEBI:29105"/>
        <label>2</label>
    </ligand>
</feature>
<organism evidence="9 10">
    <name type="scientific">Orenia metallireducens</name>
    <dbReference type="NCBI Taxonomy" id="1413210"/>
    <lineage>
        <taxon>Bacteria</taxon>
        <taxon>Bacillati</taxon>
        <taxon>Bacillota</taxon>
        <taxon>Clostridia</taxon>
        <taxon>Halanaerobiales</taxon>
        <taxon>Halobacteroidaceae</taxon>
        <taxon>Orenia</taxon>
    </lineage>
</organism>
<dbReference type="NCBIfam" id="TIGR01879">
    <property type="entry name" value="hydantase"/>
    <property type="match status" value="1"/>
</dbReference>
<dbReference type="PANTHER" id="PTHR32494:SF19">
    <property type="entry name" value="ALLANTOATE DEIMINASE-RELATED"/>
    <property type="match status" value="1"/>
</dbReference>
<dbReference type="EMBL" id="OBDZ01000007">
    <property type="protein sequence ID" value="SNY22674.1"/>
    <property type="molecule type" value="Genomic_DNA"/>
</dbReference>
<name>A0A285GHK4_9FIRM</name>
<dbReference type="RefSeq" id="WP_097017286.1">
    <property type="nucleotide sequence ID" value="NZ_OBDZ01000007.1"/>
</dbReference>
<evidence type="ECO:0000256" key="1">
    <source>
        <dbReference type="ARBA" id="ARBA00001936"/>
    </source>
</evidence>
<dbReference type="Gene3D" id="3.30.70.360">
    <property type="match status" value="1"/>
</dbReference>
<feature type="binding site" evidence="7">
    <location>
        <position position="94"/>
    </location>
    <ligand>
        <name>Zn(2+)</name>
        <dbReference type="ChEBI" id="CHEBI:29105"/>
        <label>1</label>
    </ligand>
</feature>
<dbReference type="SUPFAM" id="SSF55031">
    <property type="entry name" value="Bacterial exopeptidase dimerisation domain"/>
    <property type="match status" value="1"/>
</dbReference>
<comment type="cofactor">
    <cofactor evidence="7">
        <name>Zn(2+)</name>
        <dbReference type="ChEBI" id="CHEBI:29105"/>
    </cofactor>
    <text evidence="7">Binds 2 Zn(2+) ions per subunit.</text>
</comment>
<accession>A0A285GHK4</accession>
<dbReference type="Pfam" id="PF07687">
    <property type="entry name" value="M20_dimer"/>
    <property type="match status" value="1"/>
</dbReference>
<feature type="binding site" evidence="7">
    <location>
        <position position="83"/>
    </location>
    <ligand>
        <name>Zn(2+)</name>
        <dbReference type="ChEBI" id="CHEBI:29105"/>
        <label>1</label>
    </ligand>
</feature>
<evidence type="ECO:0000313" key="9">
    <source>
        <dbReference type="EMBL" id="SNY22674.1"/>
    </source>
</evidence>
<dbReference type="SUPFAM" id="SSF53187">
    <property type="entry name" value="Zn-dependent exopeptidases"/>
    <property type="match status" value="1"/>
</dbReference>
<sequence length="415" mass="45326">MALKRALKSNIQEMIEGLDKFNSDPKDGTTRILFTEPELKARNYIKEEMAKVGLSVREDAIGNIFATLEGSDPSLPVVWTGSHIDTVINAGKFDGMAGVVAGIEAARLIKEFGQKHKRNIEVLVYTSEEPTRFGLGCLGSRAMAGELSLDKAKELKDEEGNSLTEVLESLGYDLAEFDQIPVKQGGVFAAVELHIEQGAVLESLEVPIGIVESIAGPSSFEVSIAGKQSHAGGTPMNLRHDAFLACCEIALEAERLAKESASKDTVATVGRVEVLPNASNVISGEVYFSIDIRDSDYEVKSECIDNLMKFIEEVEEDRGLTIKVEKINDDQPTPSDQKIIKILEESCTNKEIRFHKMISGAFHDSMMVGKFAPIAMIFVPSKDGISHSPKEWSDYSDIARGTDILADTLLKLANE</sequence>
<evidence type="ECO:0000256" key="6">
    <source>
        <dbReference type="ARBA" id="ARBA00023211"/>
    </source>
</evidence>
<comment type="cofactor">
    <cofactor evidence="1">
        <name>Mn(2+)</name>
        <dbReference type="ChEBI" id="CHEBI:29035"/>
    </cofactor>
</comment>
<evidence type="ECO:0000256" key="7">
    <source>
        <dbReference type="PIRSR" id="PIRSR001235-1"/>
    </source>
</evidence>
<dbReference type="InterPro" id="IPR002933">
    <property type="entry name" value="Peptidase_M20"/>
</dbReference>
<evidence type="ECO:0000256" key="2">
    <source>
        <dbReference type="ARBA" id="ARBA00006153"/>
    </source>
</evidence>
<dbReference type="InterPro" id="IPR011650">
    <property type="entry name" value="Peptidase_M20_dimer"/>
</dbReference>
<keyword evidence="10" id="KW-1185">Reference proteome</keyword>
<dbReference type="Gene3D" id="3.40.630.10">
    <property type="entry name" value="Zn peptidases"/>
    <property type="match status" value="1"/>
</dbReference>
<dbReference type="GO" id="GO:0046872">
    <property type="term" value="F:metal ion binding"/>
    <property type="evidence" value="ECO:0007669"/>
    <property type="project" value="UniProtKB-KW"/>
</dbReference>
<reference evidence="10" key="1">
    <citation type="submission" date="2017-09" db="EMBL/GenBank/DDBJ databases">
        <authorList>
            <person name="Varghese N."/>
            <person name="Submissions S."/>
        </authorList>
    </citation>
    <scope>NUCLEOTIDE SEQUENCE [LARGE SCALE GENOMIC DNA]</scope>
    <source>
        <strain evidence="10">MSL47</strain>
    </source>
</reference>
<evidence type="ECO:0000313" key="10">
    <source>
        <dbReference type="Proteomes" id="UP000219573"/>
    </source>
</evidence>
<dbReference type="PIRSF" id="PIRSF001235">
    <property type="entry name" value="Amidase_carbamoylase"/>
    <property type="match status" value="1"/>
</dbReference>
<dbReference type="InterPro" id="IPR010158">
    <property type="entry name" value="Amidase_Cbmase"/>
</dbReference>
<keyword evidence="5 9" id="KW-0378">Hydrolase</keyword>
<feature type="binding site" evidence="7">
    <location>
        <position position="194"/>
    </location>
    <ligand>
        <name>Zn(2+)</name>
        <dbReference type="ChEBI" id="CHEBI:29105"/>
        <label>1</label>
    </ligand>
</feature>
<evidence type="ECO:0000256" key="5">
    <source>
        <dbReference type="ARBA" id="ARBA00022801"/>
    </source>
</evidence>
<evidence type="ECO:0000256" key="3">
    <source>
        <dbReference type="ARBA" id="ARBA00011738"/>
    </source>
</evidence>
<dbReference type="InterPro" id="IPR036264">
    <property type="entry name" value="Bact_exopeptidase_dim_dom"/>
</dbReference>
<keyword evidence="6" id="KW-0464">Manganese</keyword>
<evidence type="ECO:0000259" key="8">
    <source>
        <dbReference type="Pfam" id="PF07687"/>
    </source>
</evidence>
<feature type="binding site" evidence="7">
    <location>
        <position position="94"/>
    </location>
    <ligand>
        <name>Zn(2+)</name>
        <dbReference type="ChEBI" id="CHEBI:29105"/>
        <label>2</label>
    </ligand>
</feature>
<feature type="binding site" evidence="7">
    <location>
        <position position="129"/>
    </location>
    <ligand>
        <name>Zn(2+)</name>
        <dbReference type="ChEBI" id="CHEBI:29105"/>
        <label>2</label>
    </ligand>
</feature>
<dbReference type="Proteomes" id="UP000219573">
    <property type="component" value="Unassembled WGS sequence"/>
</dbReference>
<protein>
    <submittedName>
        <fullName evidence="9">N-carbamoyl-L-amino-acid hydrolase</fullName>
    </submittedName>
</protein>
<dbReference type="OrthoDB" id="9808195at2"/>
<dbReference type="NCBIfam" id="NF006771">
    <property type="entry name" value="PRK09290.1-5"/>
    <property type="match status" value="1"/>
</dbReference>
<proteinExistence type="inferred from homology"/>
<feature type="domain" description="Peptidase M20 dimerisation" evidence="8">
    <location>
        <begin position="218"/>
        <end position="315"/>
    </location>
</feature>
<dbReference type="CDD" id="cd03884">
    <property type="entry name" value="M20_bAS"/>
    <property type="match status" value="1"/>
</dbReference>
<dbReference type="GO" id="GO:0016813">
    <property type="term" value="F:hydrolase activity, acting on carbon-nitrogen (but not peptide) bonds, in linear amidines"/>
    <property type="evidence" value="ECO:0007669"/>
    <property type="project" value="InterPro"/>
</dbReference>
<evidence type="ECO:0000256" key="4">
    <source>
        <dbReference type="ARBA" id="ARBA00022723"/>
    </source>
</evidence>
<gene>
    <name evidence="9" type="ORF">SAMN06265827_107100</name>
</gene>
<comment type="similarity">
    <text evidence="2">Belongs to the peptidase M20 family.</text>
</comment>
<keyword evidence="7" id="KW-0862">Zinc</keyword>
<dbReference type="PANTHER" id="PTHR32494">
    <property type="entry name" value="ALLANTOATE DEIMINASE-RELATED"/>
    <property type="match status" value="1"/>
</dbReference>